<dbReference type="AlphaFoldDB" id="S8DPL7"/>
<dbReference type="PANTHER" id="PTHR46995:SF4">
    <property type="entry name" value="POLLEN OLE E 1 ALLERGEN AND EXTENSIN FAMILY PROTEIN"/>
    <property type="match status" value="1"/>
</dbReference>
<proteinExistence type="predicted"/>
<dbReference type="Pfam" id="PF01190">
    <property type="entry name" value="Pollen_Ole_e_1"/>
    <property type="match status" value="1"/>
</dbReference>
<sequence>MSPAGAAISAAVVCALLLGSSGAPSSAEITVMGMVYCDICSNNSFSTHSYFLPGVQVKMECTFKVIAPRTAEQIWFSVNRTTNNHGIYKLQLSSVDGVQCARDKQLANFCKATLISSPSSCNSPGFRTTTDQIAVKSRRANACIYSLDPLNYRPPRRDDAVCGTIPQS</sequence>
<feature type="chain" id="PRO_5004549669" description="Pollen Ole e 1 allergen and extensin family protein" evidence="1">
    <location>
        <begin position="23"/>
        <end position="168"/>
    </location>
</feature>
<dbReference type="EMBL" id="AUSU01006624">
    <property type="protein sequence ID" value="EPS61737.1"/>
    <property type="molecule type" value="Genomic_DNA"/>
</dbReference>
<dbReference type="OrthoDB" id="1588785at2759"/>
<evidence type="ECO:0008006" key="4">
    <source>
        <dbReference type="Google" id="ProtNLM"/>
    </source>
</evidence>
<evidence type="ECO:0000313" key="2">
    <source>
        <dbReference type="EMBL" id="EPS61737.1"/>
    </source>
</evidence>
<gene>
    <name evidence="2" type="ORF">M569_13059</name>
</gene>
<keyword evidence="1" id="KW-0732">Signal</keyword>
<keyword evidence="3" id="KW-1185">Reference proteome</keyword>
<feature type="signal peptide" evidence="1">
    <location>
        <begin position="1"/>
        <end position="22"/>
    </location>
</feature>
<accession>S8DPL7</accession>
<protein>
    <recommendedName>
        <fullName evidence="4">Pollen Ole e 1 allergen and extensin family protein</fullName>
    </recommendedName>
</protein>
<dbReference type="Proteomes" id="UP000015453">
    <property type="component" value="Unassembled WGS sequence"/>
</dbReference>
<organism evidence="2 3">
    <name type="scientific">Genlisea aurea</name>
    <dbReference type="NCBI Taxonomy" id="192259"/>
    <lineage>
        <taxon>Eukaryota</taxon>
        <taxon>Viridiplantae</taxon>
        <taxon>Streptophyta</taxon>
        <taxon>Embryophyta</taxon>
        <taxon>Tracheophyta</taxon>
        <taxon>Spermatophyta</taxon>
        <taxon>Magnoliopsida</taxon>
        <taxon>eudicotyledons</taxon>
        <taxon>Gunneridae</taxon>
        <taxon>Pentapetalae</taxon>
        <taxon>asterids</taxon>
        <taxon>lamiids</taxon>
        <taxon>Lamiales</taxon>
        <taxon>Lentibulariaceae</taxon>
        <taxon>Genlisea</taxon>
    </lineage>
</organism>
<evidence type="ECO:0000313" key="3">
    <source>
        <dbReference type="Proteomes" id="UP000015453"/>
    </source>
</evidence>
<evidence type="ECO:0000256" key="1">
    <source>
        <dbReference type="SAM" id="SignalP"/>
    </source>
</evidence>
<reference evidence="2 3" key="1">
    <citation type="journal article" date="2013" name="BMC Genomics">
        <title>The miniature genome of a carnivorous plant Genlisea aurea contains a low number of genes and short non-coding sequences.</title>
        <authorList>
            <person name="Leushkin E.V."/>
            <person name="Sutormin R.A."/>
            <person name="Nabieva E.R."/>
            <person name="Penin A.A."/>
            <person name="Kondrashov A.S."/>
            <person name="Logacheva M.D."/>
        </authorList>
    </citation>
    <scope>NUCLEOTIDE SEQUENCE [LARGE SCALE GENOMIC DNA]</scope>
</reference>
<name>S8DPL7_9LAMI</name>
<comment type="caution">
    <text evidence="2">The sequence shown here is derived from an EMBL/GenBank/DDBJ whole genome shotgun (WGS) entry which is preliminary data.</text>
</comment>
<dbReference type="PANTHER" id="PTHR46995">
    <property type="entry name" value="OS09G0508200 PROTEIN"/>
    <property type="match status" value="1"/>
</dbReference>